<dbReference type="InterPro" id="IPR041827">
    <property type="entry name" value="CpdB_N"/>
</dbReference>
<protein>
    <submittedName>
        <fullName evidence="8">Bifunctional metallophosphatase/5'-nucleotidase</fullName>
    </submittedName>
</protein>
<evidence type="ECO:0000256" key="1">
    <source>
        <dbReference type="ARBA" id="ARBA00006654"/>
    </source>
</evidence>
<dbReference type="InterPro" id="IPR006179">
    <property type="entry name" value="5_nucleotidase/apyrase"/>
</dbReference>
<evidence type="ECO:0000256" key="5">
    <source>
        <dbReference type="RuleBase" id="RU362119"/>
    </source>
</evidence>
<evidence type="ECO:0000259" key="7">
    <source>
        <dbReference type="Pfam" id="PF02872"/>
    </source>
</evidence>
<reference evidence="8 9" key="1">
    <citation type="submission" date="2021-01" db="EMBL/GenBank/DDBJ databases">
        <title>Paenibacillus sp.nov. isolated from the rhizosphere soil of tomato plant.</title>
        <authorList>
            <person name="Thin K.K."/>
            <person name="Zhang X."/>
            <person name="He S."/>
        </authorList>
    </citation>
    <scope>NUCLEOTIDE SEQUENCE [LARGE SCALE GENOMIC DNA]</scope>
    <source>
        <strain evidence="8 9">DXFW5</strain>
    </source>
</reference>
<dbReference type="Gene3D" id="3.60.21.10">
    <property type="match status" value="1"/>
</dbReference>
<keyword evidence="3" id="KW-0732">Signal</keyword>
<accession>A0ABS2H3Z7</accession>
<comment type="caution">
    <text evidence="8">The sequence shown here is derived from an EMBL/GenBank/DDBJ whole genome shotgun (WGS) entry which is preliminary data.</text>
</comment>
<dbReference type="Proteomes" id="UP001516620">
    <property type="component" value="Unassembled WGS sequence"/>
</dbReference>
<proteinExistence type="inferred from homology"/>
<dbReference type="InterPro" id="IPR029052">
    <property type="entry name" value="Metallo-depent_PP-like"/>
</dbReference>
<dbReference type="Gene3D" id="3.90.780.10">
    <property type="entry name" value="5'-Nucleotidase, C-terminal domain"/>
    <property type="match status" value="1"/>
</dbReference>
<evidence type="ECO:0000256" key="4">
    <source>
        <dbReference type="ARBA" id="ARBA00022741"/>
    </source>
</evidence>
<evidence type="ECO:0000256" key="2">
    <source>
        <dbReference type="ARBA" id="ARBA00022723"/>
    </source>
</evidence>
<dbReference type="InterPro" id="IPR008334">
    <property type="entry name" value="5'-Nucleotdase_C"/>
</dbReference>
<keyword evidence="2" id="KW-0479">Metal-binding</keyword>
<keyword evidence="4 5" id="KW-0547">Nucleotide-binding</keyword>
<organism evidence="8 9">
    <name type="scientific">Paenibacillus rhizolycopersici</name>
    <dbReference type="NCBI Taxonomy" id="2780073"/>
    <lineage>
        <taxon>Bacteria</taxon>
        <taxon>Bacillati</taxon>
        <taxon>Bacillota</taxon>
        <taxon>Bacilli</taxon>
        <taxon>Bacillales</taxon>
        <taxon>Paenibacillaceae</taxon>
        <taxon>Paenibacillus</taxon>
    </lineage>
</organism>
<dbReference type="CDD" id="cd07410">
    <property type="entry name" value="MPP_CpdB_N"/>
    <property type="match status" value="1"/>
</dbReference>
<keyword evidence="9" id="KW-1185">Reference proteome</keyword>
<comment type="similarity">
    <text evidence="1 5">Belongs to the 5'-nucleotidase family.</text>
</comment>
<feature type="domain" description="Calcineurin-like phosphoesterase" evidence="6">
    <location>
        <begin position="23"/>
        <end position="257"/>
    </location>
</feature>
<dbReference type="SUPFAM" id="SSF55816">
    <property type="entry name" value="5'-nucleotidase (syn. UDP-sugar hydrolase), C-terminal domain"/>
    <property type="match status" value="1"/>
</dbReference>
<dbReference type="SUPFAM" id="SSF56300">
    <property type="entry name" value="Metallo-dependent phosphatases"/>
    <property type="match status" value="1"/>
</dbReference>
<keyword evidence="5" id="KW-0378">Hydrolase</keyword>
<dbReference type="PANTHER" id="PTHR11575:SF6">
    <property type="entry name" value="2',3'-CYCLIC-NUCLEOTIDE 2'-PHOSPHODIESTERASE_3'-NUCLEOTIDASE"/>
    <property type="match status" value="1"/>
</dbReference>
<dbReference type="InterPro" id="IPR036907">
    <property type="entry name" value="5'-Nucleotdase_C_sf"/>
</dbReference>
<evidence type="ECO:0000313" key="9">
    <source>
        <dbReference type="Proteomes" id="UP001516620"/>
    </source>
</evidence>
<feature type="domain" description="5'-Nucleotidase C-terminal" evidence="7">
    <location>
        <begin position="347"/>
        <end position="503"/>
    </location>
</feature>
<evidence type="ECO:0000313" key="8">
    <source>
        <dbReference type="EMBL" id="MBM6996192.1"/>
    </source>
</evidence>
<dbReference type="PRINTS" id="PR01607">
    <property type="entry name" value="APYRASEFAMLY"/>
</dbReference>
<sequence>MESNKMKSEVDDMDKVREEAVCKILITSDVHGFIYPTDYRSSEERPIGLVKLATLIRREREQTPSLLLVDNGDIIQGTPLCTFHIKNDPGGVHPSIAAMNLLNYDAAVPGNHEFNYGQELLHKVINDSRFPWLSAGIVNAGDEREPAFGKPYIVKTTPEGVKIAILGVTTHYIPHWEHPRHIAGWAFRDALDTVKTWVPRIREEERPDLMVVSYHGGFERELATGAATERLTGENQGYAMCLEVPGVDVLITGHQHRMIAGEVGGVTVIQPGTGGQALGKITVCFQRGADGRWAVREKTAELLVPDAVVAAEPEVLELVRPMESATQAWLDQPIGLVDGDMTIESPFACRLADNPFMEFVNQVQMEAAGVDVSNAALLSEQSKGFAGRITLRDVLTNFMYPNTLTVLRLAGRDIREALEQTANYFVLGEDGVITVNPIYLEPKAQHYNYDMWEGIEYELDVAKPVGQRVVKLIRNGAPLQDETEVDVVMNNYRAGGGGDYDMYRGKPVVREIQADMADLVAEYLERHGTIRAACDGNWKIVNGVSGL</sequence>
<dbReference type="Pfam" id="PF02872">
    <property type="entry name" value="5_nucleotid_C"/>
    <property type="match status" value="1"/>
</dbReference>
<dbReference type="PANTHER" id="PTHR11575">
    <property type="entry name" value="5'-NUCLEOTIDASE-RELATED"/>
    <property type="match status" value="1"/>
</dbReference>
<evidence type="ECO:0000256" key="3">
    <source>
        <dbReference type="ARBA" id="ARBA00022729"/>
    </source>
</evidence>
<evidence type="ECO:0000259" key="6">
    <source>
        <dbReference type="Pfam" id="PF00149"/>
    </source>
</evidence>
<dbReference type="Pfam" id="PF00149">
    <property type="entry name" value="Metallophos"/>
    <property type="match status" value="1"/>
</dbReference>
<dbReference type="InterPro" id="IPR004843">
    <property type="entry name" value="Calcineurin-like_PHP"/>
</dbReference>
<gene>
    <name evidence="8" type="ORF">IM700_011095</name>
</gene>
<dbReference type="EMBL" id="JADCNN020000008">
    <property type="protein sequence ID" value="MBM6996192.1"/>
    <property type="molecule type" value="Genomic_DNA"/>
</dbReference>
<name>A0ABS2H3Z7_9BACL</name>